<feature type="region of interest" description="Disordered" evidence="1">
    <location>
        <begin position="23"/>
        <end position="118"/>
    </location>
</feature>
<gene>
    <name evidence="2" type="ORF">BU14_0237s0017</name>
</gene>
<organism evidence="2 3">
    <name type="scientific">Porphyra umbilicalis</name>
    <name type="common">Purple laver</name>
    <name type="synonym">Red alga</name>
    <dbReference type="NCBI Taxonomy" id="2786"/>
    <lineage>
        <taxon>Eukaryota</taxon>
        <taxon>Rhodophyta</taxon>
        <taxon>Bangiophyceae</taxon>
        <taxon>Bangiales</taxon>
        <taxon>Bangiaceae</taxon>
        <taxon>Porphyra</taxon>
    </lineage>
</organism>
<feature type="region of interest" description="Disordered" evidence="1">
    <location>
        <begin position="136"/>
        <end position="155"/>
    </location>
</feature>
<accession>A0A1X6P3V0</accession>
<dbReference type="Proteomes" id="UP000218209">
    <property type="component" value="Unassembled WGS sequence"/>
</dbReference>
<feature type="compositionally biased region" description="Basic and acidic residues" evidence="1">
    <location>
        <begin position="73"/>
        <end position="87"/>
    </location>
</feature>
<dbReference type="AlphaFoldDB" id="A0A1X6P3V0"/>
<name>A0A1X6P3V0_PORUM</name>
<evidence type="ECO:0000313" key="3">
    <source>
        <dbReference type="Proteomes" id="UP000218209"/>
    </source>
</evidence>
<protein>
    <submittedName>
        <fullName evidence="2">Uncharacterized protein</fullName>
    </submittedName>
</protein>
<evidence type="ECO:0000256" key="1">
    <source>
        <dbReference type="SAM" id="MobiDB-lite"/>
    </source>
</evidence>
<keyword evidence="3" id="KW-1185">Reference proteome</keyword>
<sequence>MTGMPTLHTATAAMVARASEAAYQSCRKPPGHYHGRHRHRGSHVLDGALPGSLEKPPGIPIRQIYGAPPSLGEHPRSAERPSRHADEQPSTASAMPPPSRRRAAPRRGGARSSPKPRLAVMCARTPQWHTRWEEGAPRIRPNHLPAPPTRPSHARTGRSARLAAAAPTTVVGWPRLPGVC</sequence>
<dbReference type="EMBL" id="KV918904">
    <property type="protein sequence ID" value="OSX75425.1"/>
    <property type="molecule type" value="Genomic_DNA"/>
</dbReference>
<proteinExistence type="predicted"/>
<feature type="compositionally biased region" description="Basic residues" evidence="1">
    <location>
        <begin position="99"/>
        <end position="109"/>
    </location>
</feature>
<evidence type="ECO:0000313" key="2">
    <source>
        <dbReference type="EMBL" id="OSX75425.1"/>
    </source>
</evidence>
<reference evidence="2 3" key="1">
    <citation type="submission" date="2017-03" db="EMBL/GenBank/DDBJ databases">
        <title>WGS assembly of Porphyra umbilicalis.</title>
        <authorList>
            <person name="Brawley S.H."/>
            <person name="Blouin N.A."/>
            <person name="Ficko-Blean E."/>
            <person name="Wheeler G.L."/>
            <person name="Lohr M."/>
            <person name="Goodson H.V."/>
            <person name="Jenkins J.W."/>
            <person name="Blaby-Haas C.E."/>
            <person name="Helliwell K.E."/>
            <person name="Chan C."/>
            <person name="Marriage T."/>
            <person name="Bhattacharya D."/>
            <person name="Klein A.S."/>
            <person name="Badis Y."/>
            <person name="Brodie J."/>
            <person name="Cao Y."/>
            <person name="Collen J."/>
            <person name="Dittami S.M."/>
            <person name="Gachon C.M."/>
            <person name="Green B.R."/>
            <person name="Karpowicz S."/>
            <person name="Kim J.W."/>
            <person name="Kudahl U."/>
            <person name="Lin S."/>
            <person name="Michel G."/>
            <person name="Mittag M."/>
            <person name="Olson B.J."/>
            <person name="Pangilinan J."/>
            <person name="Peng Y."/>
            <person name="Qiu H."/>
            <person name="Shu S."/>
            <person name="Singer J.T."/>
            <person name="Smith A.G."/>
            <person name="Sprecher B.N."/>
            <person name="Wagner V."/>
            <person name="Wang W."/>
            <person name="Wang Z.-Y."/>
            <person name="Yan J."/>
            <person name="Yarish C."/>
            <person name="Zoeuner-Riek S."/>
            <person name="Zhuang Y."/>
            <person name="Zou Y."/>
            <person name="Lindquist E.A."/>
            <person name="Grimwood J."/>
            <person name="Barry K."/>
            <person name="Rokhsar D.S."/>
            <person name="Schmutz J."/>
            <person name="Stiller J.W."/>
            <person name="Grossman A.R."/>
            <person name="Prochnik S.E."/>
        </authorList>
    </citation>
    <scope>NUCLEOTIDE SEQUENCE [LARGE SCALE GENOMIC DNA]</scope>
    <source>
        <strain evidence="2">4086291</strain>
    </source>
</reference>
<feature type="compositionally biased region" description="Basic residues" evidence="1">
    <location>
        <begin position="29"/>
        <end position="42"/>
    </location>
</feature>